<sequence>MPFTLSHPAAVLPLARGPLVPSALVIGSMAPDIPYFFFAMGLRGTTHQAHGVVTVDLLIGLAAFAVWHLLWKRPLAALAPSPIRGRLPVDAPVRWGWAVPSVAIGAATHVFWDAFTHLNWSFAGELPWLTGSFAGMKVYVWLQYVSGVAGLAIVLLWLARWVRTAPVRTDARADAPAAAAGGVSRVPVRAGIGAVSGAGGLLSALLFPDAPDVHTVLYYGAVGTIAAAGLALTAYAVWWHAARPAALEL</sequence>
<protein>
    <recommendedName>
        <fullName evidence="4">DUF4184 family protein</fullName>
    </recommendedName>
</protein>
<feature type="transmembrane region" description="Helical" evidence="1">
    <location>
        <begin position="138"/>
        <end position="159"/>
    </location>
</feature>
<name>A0ABR9JJA5_9ACTN</name>
<evidence type="ECO:0000313" key="3">
    <source>
        <dbReference type="Proteomes" id="UP000627838"/>
    </source>
</evidence>
<dbReference type="Pfam" id="PF13803">
    <property type="entry name" value="DUF4184"/>
    <property type="match status" value="1"/>
</dbReference>
<evidence type="ECO:0008006" key="4">
    <source>
        <dbReference type="Google" id="ProtNLM"/>
    </source>
</evidence>
<dbReference type="RefSeq" id="WP_192757275.1">
    <property type="nucleotide sequence ID" value="NZ_JADBDZ010000001.1"/>
</dbReference>
<evidence type="ECO:0000313" key="2">
    <source>
        <dbReference type="EMBL" id="MBE1530235.1"/>
    </source>
</evidence>
<accession>A0ABR9JJA5</accession>
<evidence type="ECO:0000256" key="1">
    <source>
        <dbReference type="SAM" id="Phobius"/>
    </source>
</evidence>
<organism evidence="2 3">
    <name type="scientific">Actinomadura algeriensis</name>
    <dbReference type="NCBI Taxonomy" id="1679523"/>
    <lineage>
        <taxon>Bacteria</taxon>
        <taxon>Bacillati</taxon>
        <taxon>Actinomycetota</taxon>
        <taxon>Actinomycetes</taxon>
        <taxon>Streptosporangiales</taxon>
        <taxon>Thermomonosporaceae</taxon>
        <taxon>Actinomadura</taxon>
    </lineage>
</organism>
<feature type="transmembrane region" description="Helical" evidence="1">
    <location>
        <begin position="190"/>
        <end position="210"/>
    </location>
</feature>
<dbReference type="Proteomes" id="UP000627838">
    <property type="component" value="Unassembled WGS sequence"/>
</dbReference>
<dbReference type="EMBL" id="JADBDZ010000001">
    <property type="protein sequence ID" value="MBE1530235.1"/>
    <property type="molecule type" value="Genomic_DNA"/>
</dbReference>
<comment type="caution">
    <text evidence="2">The sequence shown here is derived from an EMBL/GenBank/DDBJ whole genome shotgun (WGS) entry which is preliminary data.</text>
</comment>
<keyword evidence="1" id="KW-1133">Transmembrane helix</keyword>
<keyword evidence="1" id="KW-0472">Membrane</keyword>
<feature type="transmembrane region" description="Helical" evidence="1">
    <location>
        <begin position="216"/>
        <end position="238"/>
    </location>
</feature>
<dbReference type="InterPro" id="IPR025238">
    <property type="entry name" value="DUF4184"/>
</dbReference>
<keyword evidence="3" id="KW-1185">Reference proteome</keyword>
<proteinExistence type="predicted"/>
<gene>
    <name evidence="2" type="ORF">H4W34_000068</name>
</gene>
<feature type="transmembrane region" description="Helical" evidence="1">
    <location>
        <begin position="51"/>
        <end position="71"/>
    </location>
</feature>
<keyword evidence="1" id="KW-0812">Transmembrane</keyword>
<reference evidence="2 3" key="1">
    <citation type="submission" date="2020-10" db="EMBL/GenBank/DDBJ databases">
        <title>Sequencing the genomes of 1000 actinobacteria strains.</title>
        <authorList>
            <person name="Klenk H.-P."/>
        </authorList>
    </citation>
    <scope>NUCLEOTIDE SEQUENCE [LARGE SCALE GENOMIC DNA]</scope>
    <source>
        <strain evidence="2 3">DSM 46744</strain>
    </source>
</reference>